<dbReference type="EMBL" id="UINC01215761">
    <property type="protein sequence ID" value="SVE41610.1"/>
    <property type="molecule type" value="Genomic_DNA"/>
</dbReference>
<reference evidence="1" key="1">
    <citation type="submission" date="2018-05" db="EMBL/GenBank/DDBJ databases">
        <authorList>
            <person name="Lanie J.A."/>
            <person name="Ng W.-L."/>
            <person name="Kazmierczak K.M."/>
            <person name="Andrzejewski T.M."/>
            <person name="Davidsen T.M."/>
            <person name="Wayne K.J."/>
            <person name="Tettelin H."/>
            <person name="Glass J.I."/>
            <person name="Rusch D."/>
            <person name="Podicherti R."/>
            <person name="Tsui H.-C.T."/>
            <person name="Winkler M.E."/>
        </authorList>
    </citation>
    <scope>NUCLEOTIDE SEQUENCE</scope>
</reference>
<name>A0A383DBB9_9ZZZZ</name>
<dbReference type="AlphaFoldDB" id="A0A383DBB9"/>
<proteinExistence type="predicted"/>
<organism evidence="1">
    <name type="scientific">marine metagenome</name>
    <dbReference type="NCBI Taxonomy" id="408172"/>
    <lineage>
        <taxon>unclassified sequences</taxon>
        <taxon>metagenomes</taxon>
        <taxon>ecological metagenomes</taxon>
    </lineage>
</organism>
<evidence type="ECO:0000313" key="1">
    <source>
        <dbReference type="EMBL" id="SVE41610.1"/>
    </source>
</evidence>
<protein>
    <submittedName>
        <fullName evidence="1">Uncharacterized protein</fullName>
    </submittedName>
</protein>
<gene>
    <name evidence="1" type="ORF">METZ01_LOCUS494464</name>
</gene>
<accession>A0A383DBB9</accession>
<sequence>MESESKQSAITRVYGLIVGIFNRRPKKTGEMIIFEGFVRYSVNNKKASR</sequence>